<dbReference type="AlphaFoldDB" id="X6MZ34"/>
<reference evidence="3 4" key="1">
    <citation type="journal article" date="2013" name="Curr. Biol.">
        <title>The Genome of the Foraminiferan Reticulomyxa filosa.</title>
        <authorList>
            <person name="Glockner G."/>
            <person name="Hulsmann N."/>
            <person name="Schleicher M."/>
            <person name="Noegel A.A."/>
            <person name="Eichinger L."/>
            <person name="Gallinger C."/>
            <person name="Pawlowski J."/>
            <person name="Sierra R."/>
            <person name="Euteneuer U."/>
            <person name="Pillet L."/>
            <person name="Moustafa A."/>
            <person name="Platzer M."/>
            <person name="Groth M."/>
            <person name="Szafranski K."/>
            <person name="Schliwa M."/>
        </authorList>
    </citation>
    <scope>NUCLEOTIDE SEQUENCE [LARGE SCALE GENOMIC DNA]</scope>
</reference>
<evidence type="ECO:0000313" key="3">
    <source>
        <dbReference type="EMBL" id="ETO18325.1"/>
    </source>
</evidence>
<comment type="caution">
    <text evidence="3">The sequence shown here is derived from an EMBL/GenBank/DDBJ whole genome shotgun (WGS) entry which is preliminary data.</text>
</comment>
<keyword evidence="4" id="KW-1185">Reference proteome</keyword>
<dbReference type="EMBL" id="ASPP01015114">
    <property type="protein sequence ID" value="ETO18325.1"/>
    <property type="molecule type" value="Genomic_DNA"/>
</dbReference>
<proteinExistence type="predicted"/>
<keyword evidence="2" id="KW-0812">Transmembrane</keyword>
<organism evidence="3 4">
    <name type="scientific">Reticulomyxa filosa</name>
    <dbReference type="NCBI Taxonomy" id="46433"/>
    <lineage>
        <taxon>Eukaryota</taxon>
        <taxon>Sar</taxon>
        <taxon>Rhizaria</taxon>
        <taxon>Retaria</taxon>
        <taxon>Foraminifera</taxon>
        <taxon>Monothalamids</taxon>
        <taxon>Reticulomyxidae</taxon>
        <taxon>Reticulomyxa</taxon>
    </lineage>
</organism>
<evidence type="ECO:0000256" key="2">
    <source>
        <dbReference type="SAM" id="Phobius"/>
    </source>
</evidence>
<dbReference type="Proteomes" id="UP000023152">
    <property type="component" value="Unassembled WGS sequence"/>
</dbReference>
<feature type="transmembrane region" description="Helical" evidence="2">
    <location>
        <begin position="131"/>
        <end position="148"/>
    </location>
</feature>
<feature type="non-terminal residue" evidence="3">
    <location>
        <position position="159"/>
    </location>
</feature>
<name>X6MZ34_RETFI</name>
<feature type="region of interest" description="Disordered" evidence="1">
    <location>
        <begin position="54"/>
        <end position="104"/>
    </location>
</feature>
<evidence type="ECO:0000313" key="4">
    <source>
        <dbReference type="Proteomes" id="UP000023152"/>
    </source>
</evidence>
<evidence type="ECO:0000256" key="1">
    <source>
        <dbReference type="SAM" id="MobiDB-lite"/>
    </source>
</evidence>
<keyword evidence="2" id="KW-1133">Transmembrane helix</keyword>
<accession>X6MZ34</accession>
<gene>
    <name evidence="3" type="ORF">RFI_18954</name>
</gene>
<sequence>MFLNDNEKEESEMLSDQKEQEHVATTTWPIPPLEIPILKLINNEGSPEPWSELPLLLSATHSPNDDNGSMSAYADSFDDERNKEQEQEQDQKQEQEQEHEHKRDMHQLDTLMNKLYHQLVCKWSNKCKFSFIWFCDVSFFFFFLFIYFEKREGQEKKKK</sequence>
<feature type="compositionally biased region" description="Basic and acidic residues" evidence="1">
    <location>
        <begin position="79"/>
        <end position="104"/>
    </location>
</feature>
<feature type="compositionally biased region" description="Polar residues" evidence="1">
    <location>
        <begin position="59"/>
        <end position="70"/>
    </location>
</feature>
<keyword evidence="2" id="KW-0472">Membrane</keyword>
<protein>
    <submittedName>
        <fullName evidence="3">Uncharacterized protein</fullName>
    </submittedName>
</protein>
<feature type="region of interest" description="Disordered" evidence="1">
    <location>
        <begin position="1"/>
        <end position="29"/>
    </location>
</feature>